<gene>
    <name evidence="1" type="ORF">AVEN_127737_1</name>
</gene>
<accession>A0A4Y2EFX4</accession>
<sequence>MFSTDLIQSVAQSAAMVRGQHGSFSVRFPVTESHTLQKTYDGPPTFEFGLNFDHVRNIADITIAQILFISLHEYVSSRTSIPTKEKTNDTPLSDYVQNLIEIYDFGLRTT</sequence>
<reference evidence="1 2" key="1">
    <citation type="journal article" date="2019" name="Sci. Rep.">
        <title>Orb-weaving spider Araneus ventricosus genome elucidates the spidroin gene catalogue.</title>
        <authorList>
            <person name="Kono N."/>
            <person name="Nakamura H."/>
            <person name="Ohtoshi R."/>
            <person name="Moran D.A.P."/>
            <person name="Shinohara A."/>
            <person name="Yoshida Y."/>
            <person name="Fujiwara M."/>
            <person name="Mori M."/>
            <person name="Tomita M."/>
            <person name="Arakawa K."/>
        </authorList>
    </citation>
    <scope>NUCLEOTIDE SEQUENCE [LARGE SCALE GENOMIC DNA]</scope>
</reference>
<evidence type="ECO:0000313" key="1">
    <source>
        <dbReference type="EMBL" id="GBM26775.1"/>
    </source>
</evidence>
<dbReference type="EMBL" id="BGPR01000569">
    <property type="protein sequence ID" value="GBM26775.1"/>
    <property type="molecule type" value="Genomic_DNA"/>
</dbReference>
<dbReference type="Proteomes" id="UP000499080">
    <property type="component" value="Unassembled WGS sequence"/>
</dbReference>
<evidence type="ECO:0000313" key="2">
    <source>
        <dbReference type="Proteomes" id="UP000499080"/>
    </source>
</evidence>
<dbReference type="AlphaFoldDB" id="A0A4Y2EFX4"/>
<name>A0A4Y2EFX4_ARAVE</name>
<protein>
    <submittedName>
        <fullName evidence="1">Uncharacterized protein</fullName>
    </submittedName>
</protein>
<keyword evidence="2" id="KW-1185">Reference proteome</keyword>
<proteinExistence type="predicted"/>
<organism evidence="1 2">
    <name type="scientific">Araneus ventricosus</name>
    <name type="common">Orbweaver spider</name>
    <name type="synonym">Epeira ventricosa</name>
    <dbReference type="NCBI Taxonomy" id="182803"/>
    <lineage>
        <taxon>Eukaryota</taxon>
        <taxon>Metazoa</taxon>
        <taxon>Ecdysozoa</taxon>
        <taxon>Arthropoda</taxon>
        <taxon>Chelicerata</taxon>
        <taxon>Arachnida</taxon>
        <taxon>Araneae</taxon>
        <taxon>Araneomorphae</taxon>
        <taxon>Entelegynae</taxon>
        <taxon>Araneoidea</taxon>
        <taxon>Araneidae</taxon>
        <taxon>Araneus</taxon>
    </lineage>
</organism>
<comment type="caution">
    <text evidence="1">The sequence shown here is derived from an EMBL/GenBank/DDBJ whole genome shotgun (WGS) entry which is preliminary data.</text>
</comment>